<dbReference type="EMBL" id="JAQMWT010000351">
    <property type="protein sequence ID" value="KAJ8603433.1"/>
    <property type="molecule type" value="Genomic_DNA"/>
</dbReference>
<feature type="domain" description="EF-hand" evidence="3">
    <location>
        <begin position="94"/>
        <end position="123"/>
    </location>
</feature>
<dbReference type="GO" id="GO:0005509">
    <property type="term" value="F:calcium ion binding"/>
    <property type="evidence" value="ECO:0007669"/>
    <property type="project" value="InterPro"/>
</dbReference>
<evidence type="ECO:0000259" key="3">
    <source>
        <dbReference type="PROSITE" id="PS50222"/>
    </source>
</evidence>
<protein>
    <recommendedName>
        <fullName evidence="3">EF-hand domain-containing protein</fullName>
    </recommendedName>
</protein>
<dbReference type="Gene3D" id="1.10.238.10">
    <property type="entry name" value="EF-hand"/>
    <property type="match status" value="1"/>
</dbReference>
<evidence type="ECO:0000313" key="5">
    <source>
        <dbReference type="Proteomes" id="UP001230188"/>
    </source>
</evidence>
<dbReference type="SUPFAM" id="SSF47473">
    <property type="entry name" value="EF-hand"/>
    <property type="match status" value="1"/>
</dbReference>
<dbReference type="InterPro" id="IPR011992">
    <property type="entry name" value="EF-hand-dom_pair"/>
</dbReference>
<feature type="compositionally biased region" description="Basic residues" evidence="2">
    <location>
        <begin position="317"/>
        <end position="326"/>
    </location>
</feature>
<dbReference type="InterPro" id="IPR002048">
    <property type="entry name" value="EF_hand_dom"/>
</dbReference>
<evidence type="ECO:0000256" key="1">
    <source>
        <dbReference type="ARBA" id="ARBA00022837"/>
    </source>
</evidence>
<feature type="domain" description="EF-hand" evidence="3">
    <location>
        <begin position="127"/>
        <end position="162"/>
    </location>
</feature>
<evidence type="ECO:0000256" key="2">
    <source>
        <dbReference type="SAM" id="MobiDB-lite"/>
    </source>
</evidence>
<dbReference type="CDD" id="cd00051">
    <property type="entry name" value="EFh"/>
    <property type="match status" value="1"/>
</dbReference>
<organism evidence="4 5">
    <name type="scientific">Chrysophaeum taylorii</name>
    <dbReference type="NCBI Taxonomy" id="2483200"/>
    <lineage>
        <taxon>Eukaryota</taxon>
        <taxon>Sar</taxon>
        <taxon>Stramenopiles</taxon>
        <taxon>Ochrophyta</taxon>
        <taxon>Pelagophyceae</taxon>
        <taxon>Pelagomonadales</taxon>
        <taxon>Pelagomonadaceae</taxon>
        <taxon>Chrysophaeum</taxon>
    </lineage>
</organism>
<dbReference type="SMART" id="SM00054">
    <property type="entry name" value="EFh"/>
    <property type="match status" value="2"/>
</dbReference>
<feature type="region of interest" description="Disordered" evidence="2">
    <location>
        <begin position="286"/>
        <end position="326"/>
    </location>
</feature>
<name>A0AAD7XKV5_9STRA</name>
<sequence length="326" mass="35329">MIRSLSRKFAGKSMYAAPKDPTVGSKSKEELELAKQSRRRRSFEHMSMSLTDGGTAQLIRESLLQATGISADSDPKTKLDYVLQHAKARGLSSEAIFKFFDGSRDGLISADEFKNALASLDRLRLNLSNDEIITLVAMFDKDNDMTVNMQEFKDYCFSLPGTAWRAEKIREDAVLRDSRDGCLDSIATSITLRASADTLDEPGCFVVVSEGPVQQDDAAAAAPLEEEEEEDGGGVVVRGESRDAPTSGEAPAPAPKVATLPPKTHSFMDMTAAAMVRLGSGLSAGRGRLASNVHNNNKQRRNSKEDNKPKSAGGVVVRHKRIIPGN</sequence>
<dbReference type="PROSITE" id="PS00018">
    <property type="entry name" value="EF_HAND_1"/>
    <property type="match status" value="1"/>
</dbReference>
<gene>
    <name evidence="4" type="ORF">CTAYLR_003963</name>
</gene>
<comment type="caution">
    <text evidence="4">The sequence shown here is derived from an EMBL/GenBank/DDBJ whole genome shotgun (WGS) entry which is preliminary data.</text>
</comment>
<dbReference type="AlphaFoldDB" id="A0AAD7XKV5"/>
<keyword evidence="5" id="KW-1185">Reference proteome</keyword>
<reference evidence="4" key="1">
    <citation type="submission" date="2023-01" db="EMBL/GenBank/DDBJ databases">
        <title>Metagenome sequencing of chrysophaentin producing Chrysophaeum taylorii.</title>
        <authorList>
            <person name="Davison J."/>
            <person name="Bewley C."/>
        </authorList>
    </citation>
    <scope>NUCLEOTIDE SEQUENCE</scope>
    <source>
        <strain evidence="4">NIES-1699</strain>
    </source>
</reference>
<dbReference type="Pfam" id="PF13499">
    <property type="entry name" value="EF-hand_7"/>
    <property type="match status" value="1"/>
</dbReference>
<feature type="region of interest" description="Disordered" evidence="2">
    <location>
        <begin position="216"/>
        <end position="262"/>
    </location>
</feature>
<feature type="region of interest" description="Disordered" evidence="2">
    <location>
        <begin position="1"/>
        <end position="30"/>
    </location>
</feature>
<dbReference type="Proteomes" id="UP001230188">
    <property type="component" value="Unassembled WGS sequence"/>
</dbReference>
<dbReference type="PROSITE" id="PS50222">
    <property type="entry name" value="EF_HAND_2"/>
    <property type="match status" value="2"/>
</dbReference>
<keyword evidence="1" id="KW-0106">Calcium</keyword>
<dbReference type="InterPro" id="IPR018247">
    <property type="entry name" value="EF_Hand_1_Ca_BS"/>
</dbReference>
<evidence type="ECO:0000313" key="4">
    <source>
        <dbReference type="EMBL" id="KAJ8603433.1"/>
    </source>
</evidence>
<proteinExistence type="predicted"/>
<feature type="compositionally biased region" description="Basic residues" evidence="2">
    <location>
        <begin position="1"/>
        <end position="10"/>
    </location>
</feature>
<accession>A0AAD7XKV5</accession>